<sequence>MQSRYHFSLVLLFVAFLGGCAGLPPGSDFPRTTSSALAHPEETRLGRQFENASREHAGHSGFRIIPVGADGFLTRMQMINAAQKTLDLQYFIFRGDDTGQQLTRAVLHAADRGVRVRVLVDDSETVGGDDQISKLESHPSVEIRIFNPFAYRGSVTLFRATEFLFNAPRLDYRMHNKLLVVDNAVALIGGRNIGDQYFQIDPEAQFADDDVFAAGPIAQRLSW</sequence>
<dbReference type="CDD" id="cd09111">
    <property type="entry name" value="PLDc_ymdC_like_1"/>
    <property type="match status" value="1"/>
</dbReference>
<dbReference type="InterPro" id="IPR025202">
    <property type="entry name" value="PLD-like_dom"/>
</dbReference>
<dbReference type="PANTHER" id="PTHR21248">
    <property type="entry name" value="CARDIOLIPIN SYNTHASE"/>
    <property type="match status" value="1"/>
</dbReference>
<dbReference type="GO" id="GO:0032049">
    <property type="term" value="P:cardiolipin biosynthetic process"/>
    <property type="evidence" value="ECO:0007669"/>
    <property type="project" value="UniProtKB-ARBA"/>
</dbReference>
<dbReference type="AlphaFoldDB" id="A0A7C9JWJ2"/>
<accession>A0A7C9JWJ2</accession>
<comment type="caution">
    <text evidence="2">The sequence shown here is derived from an EMBL/GenBank/DDBJ whole genome shotgun (WGS) entry which is preliminary data.</text>
</comment>
<dbReference type="SUPFAM" id="SSF56024">
    <property type="entry name" value="Phospholipase D/nuclease"/>
    <property type="match status" value="1"/>
</dbReference>
<dbReference type="EMBL" id="JAAFGW010000066">
    <property type="protein sequence ID" value="NDP47917.1"/>
    <property type="molecule type" value="Genomic_DNA"/>
</dbReference>
<evidence type="ECO:0000259" key="1">
    <source>
        <dbReference type="PROSITE" id="PS50035"/>
    </source>
</evidence>
<dbReference type="SMART" id="SM00155">
    <property type="entry name" value="PLDc"/>
    <property type="match status" value="1"/>
</dbReference>
<evidence type="ECO:0000313" key="2">
    <source>
        <dbReference type="EMBL" id="NDP47917.1"/>
    </source>
</evidence>
<dbReference type="PROSITE" id="PS51257">
    <property type="entry name" value="PROKAR_LIPOPROTEIN"/>
    <property type="match status" value="1"/>
</dbReference>
<reference evidence="2 3" key="1">
    <citation type="submission" date="2019-09" db="EMBL/GenBank/DDBJ databases">
        <title>H2 Metabolism Revealed by Metagenomic Analysis in Subglacial Sediment of East Antarctica.</title>
        <authorList>
            <person name="Yang Z."/>
            <person name="Zhang Y."/>
            <person name="Lv Y."/>
            <person name="Yan W."/>
            <person name="Xiao X."/>
            <person name="Sun B."/>
            <person name="Ma H."/>
        </authorList>
    </citation>
    <scope>NUCLEOTIDE SEQUENCE [LARGE SCALE GENOMIC DNA]</scope>
    <source>
        <strain evidence="2">Bin2_2</strain>
    </source>
</reference>
<dbReference type="Pfam" id="PF13091">
    <property type="entry name" value="PLDc_2"/>
    <property type="match status" value="1"/>
</dbReference>
<protein>
    <submittedName>
        <fullName evidence="2">Phospholipase D family protein</fullName>
    </submittedName>
</protein>
<dbReference type="GO" id="GO:0030572">
    <property type="term" value="F:phosphatidyltransferase activity"/>
    <property type="evidence" value="ECO:0007669"/>
    <property type="project" value="UniProtKB-ARBA"/>
</dbReference>
<organism evidence="2 3">
    <name type="scientific">Sulfuriferula multivorans</name>
    <dbReference type="NCBI Taxonomy" id="1559896"/>
    <lineage>
        <taxon>Bacteria</taxon>
        <taxon>Pseudomonadati</taxon>
        <taxon>Pseudomonadota</taxon>
        <taxon>Betaproteobacteria</taxon>
        <taxon>Nitrosomonadales</taxon>
        <taxon>Sulfuricellaceae</taxon>
        <taxon>Sulfuriferula</taxon>
    </lineage>
</organism>
<dbReference type="PANTHER" id="PTHR21248:SF12">
    <property type="entry name" value="CARDIOLIPIN SYNTHASE C"/>
    <property type="match status" value="1"/>
</dbReference>
<name>A0A7C9JWJ2_9PROT</name>
<dbReference type="InterPro" id="IPR001736">
    <property type="entry name" value="PLipase_D/transphosphatidylase"/>
</dbReference>
<evidence type="ECO:0000313" key="3">
    <source>
        <dbReference type="Proteomes" id="UP000483432"/>
    </source>
</evidence>
<dbReference type="Gene3D" id="3.30.870.10">
    <property type="entry name" value="Endonuclease Chain A"/>
    <property type="match status" value="1"/>
</dbReference>
<gene>
    <name evidence="2" type="ORF">GZ085_05895</name>
</gene>
<dbReference type="Proteomes" id="UP000483432">
    <property type="component" value="Unassembled WGS sequence"/>
</dbReference>
<proteinExistence type="predicted"/>
<feature type="domain" description="PLD phosphodiesterase" evidence="1">
    <location>
        <begin position="170"/>
        <end position="197"/>
    </location>
</feature>
<feature type="non-terminal residue" evidence="2">
    <location>
        <position position="223"/>
    </location>
</feature>
<dbReference type="PROSITE" id="PS50035">
    <property type="entry name" value="PLD"/>
    <property type="match status" value="1"/>
</dbReference>